<feature type="region of interest" description="Disordered" evidence="3">
    <location>
        <begin position="241"/>
        <end position="325"/>
    </location>
</feature>
<organism evidence="4 5">
    <name type="scientific">Zygosaccharomyces rouxii</name>
    <dbReference type="NCBI Taxonomy" id="4956"/>
    <lineage>
        <taxon>Eukaryota</taxon>
        <taxon>Fungi</taxon>
        <taxon>Dikarya</taxon>
        <taxon>Ascomycota</taxon>
        <taxon>Saccharomycotina</taxon>
        <taxon>Saccharomycetes</taxon>
        <taxon>Saccharomycetales</taxon>
        <taxon>Saccharomycetaceae</taxon>
        <taxon>Zygosaccharomyces</taxon>
    </lineage>
</organism>
<reference evidence="4 5" key="1">
    <citation type="submission" date="2016-08" db="EMBL/GenBank/DDBJ databases">
        <title>Draft genome sequence of allopolyploid Zygosaccharomyces rouxii.</title>
        <authorList>
            <person name="Watanabe J."/>
            <person name="Uehara K."/>
            <person name="Mogi Y."/>
            <person name="Tsukioka Y."/>
        </authorList>
    </citation>
    <scope>NUCLEOTIDE SEQUENCE [LARGE SCALE GENOMIC DNA]</scope>
    <source>
        <strain evidence="4 5">NBRC 110957</strain>
    </source>
</reference>
<dbReference type="eggNOG" id="ENOG502S0NG">
    <property type="taxonomic scope" value="Eukaryota"/>
</dbReference>
<dbReference type="OrthoDB" id="4035165at2759"/>
<dbReference type="AlphaFoldDB" id="A0A1Q2ZVV2"/>
<evidence type="ECO:0000256" key="1">
    <source>
        <dbReference type="ARBA" id="ARBA00004123"/>
    </source>
</evidence>
<comment type="caution">
    <text evidence="4">The sequence shown here is derived from an EMBL/GenBank/DDBJ whole genome shotgun (WGS) entry which is preliminary data.</text>
</comment>
<evidence type="ECO:0000313" key="5">
    <source>
        <dbReference type="Proteomes" id="UP000187013"/>
    </source>
</evidence>
<comment type="subcellular location">
    <subcellularLocation>
        <location evidence="1">Nucleus</location>
    </subcellularLocation>
</comment>
<accession>A0A1Q2ZVV2</accession>
<feature type="compositionally biased region" description="Acidic residues" evidence="3">
    <location>
        <begin position="251"/>
        <end position="308"/>
    </location>
</feature>
<evidence type="ECO:0000256" key="3">
    <source>
        <dbReference type="SAM" id="MobiDB-lite"/>
    </source>
</evidence>
<dbReference type="Proteomes" id="UP000187013">
    <property type="component" value="Unassembled WGS sequence"/>
</dbReference>
<dbReference type="EMBL" id="BDGX01000008">
    <property type="protein sequence ID" value="GAV47597.1"/>
    <property type="molecule type" value="Genomic_DNA"/>
</dbReference>
<dbReference type="GO" id="GO:0000445">
    <property type="term" value="C:THO complex part of transcription export complex"/>
    <property type="evidence" value="ECO:0007669"/>
    <property type="project" value="InterPro"/>
</dbReference>
<name>A0A1Q2ZVV2_ZYGRO</name>
<dbReference type="InterPro" id="IPR008501">
    <property type="entry name" value="THOC7/Mft1"/>
</dbReference>
<protein>
    <submittedName>
        <fullName evidence="4">Uncharacterized protein</fullName>
    </submittedName>
</protein>
<keyword evidence="2" id="KW-0539">Nucleus</keyword>
<dbReference type="Pfam" id="PF05615">
    <property type="entry name" value="THOC7"/>
    <property type="match status" value="1"/>
</dbReference>
<sequence>MSLTPLQMDQVRTKVSYSEVDLPYNGYMDILAKVTRLSGNILRGQLQKYSTQQNIEFNDDYVQELETAADQKFLELQSSLDVKKVAQENWDQSNSETVRNMEEKIQDVMPQLEDIKDSLQSRTSRVRELYDSVSKVNNELEVLLEGRTSLTASKSQWEKELGAELTEKLIGQNYLRKTGSNGEEKYRVYDNFTKGPNELRHTNKAIKIDIERLSEELGTYKNKWLKDAGIFSQMTSALRDEMSKRDLDLQQAEDEDEEMEDDDEPEDEPEDDESEDENMLEEEQVGETAEQAEEGSEEQGEEPIEEEAEPKGSQKEIDSESTPGS</sequence>
<dbReference type="GO" id="GO:0006397">
    <property type="term" value="P:mRNA processing"/>
    <property type="evidence" value="ECO:0007669"/>
    <property type="project" value="InterPro"/>
</dbReference>
<feature type="compositionally biased region" description="Basic and acidic residues" evidence="3">
    <location>
        <begin position="309"/>
        <end position="318"/>
    </location>
</feature>
<proteinExistence type="predicted"/>
<gene>
    <name evidence="4" type="ORF">ZYGR_0H04430</name>
</gene>
<evidence type="ECO:0000256" key="2">
    <source>
        <dbReference type="ARBA" id="ARBA00023242"/>
    </source>
</evidence>
<evidence type="ECO:0000313" key="4">
    <source>
        <dbReference type="EMBL" id="GAV47597.1"/>
    </source>
</evidence>